<proteinExistence type="predicted"/>
<dbReference type="AlphaFoldDB" id="A0A6I4I3K6"/>
<name>A0A6I4I3K6_9SPHI</name>
<sequence length="254" mass="27892">MVNLNFKKALKLTTLILLSVNICVFAQDTTRKTGAKPKTIAKPVATPPANKYPAKPAITVPKTASPAPATTTPAANPYAAPAPAPTDRSINGQYQYLLTKLYNYQRPMASAFYKSVSDSLHSVQKRIKPLESNVAALQDTAKELHKQLAGQQEELNKSTSQQDSISLAGIPMTKSSYNMLMWGLVVVFGVIAVVVITRSGAYAREAKNRVQAYEELEEEHKNYKAKAGEKEKKLARELQTARNKLEELTGNPNY</sequence>
<evidence type="ECO:0000256" key="1">
    <source>
        <dbReference type="SAM" id="Coils"/>
    </source>
</evidence>
<keyword evidence="4" id="KW-0732">Signal</keyword>
<evidence type="ECO:0000256" key="2">
    <source>
        <dbReference type="SAM" id="MobiDB-lite"/>
    </source>
</evidence>
<keyword evidence="1" id="KW-0175">Coiled coil</keyword>
<feature type="coiled-coil region" evidence="1">
    <location>
        <begin position="127"/>
        <end position="161"/>
    </location>
</feature>
<dbReference type="RefSeq" id="WP_157526249.1">
    <property type="nucleotide sequence ID" value="NZ_CP066775.1"/>
</dbReference>
<dbReference type="Proteomes" id="UP000429232">
    <property type="component" value="Chromosome"/>
</dbReference>
<keyword evidence="3" id="KW-0472">Membrane</keyword>
<dbReference type="KEGG" id="mgik:GO620_010085"/>
<reference evidence="5 6" key="1">
    <citation type="submission" date="2020-12" db="EMBL/GenBank/DDBJ databases">
        <title>HMF7856_wgs.fasta genome submission.</title>
        <authorList>
            <person name="Kang H."/>
            <person name="Kim H."/>
            <person name="Joh K."/>
        </authorList>
    </citation>
    <scope>NUCLEOTIDE SEQUENCE [LARGE SCALE GENOMIC DNA]</scope>
    <source>
        <strain evidence="5 6">HMF7856</strain>
    </source>
</reference>
<keyword evidence="6" id="KW-1185">Reference proteome</keyword>
<gene>
    <name evidence="5" type="ORF">GO620_010085</name>
</gene>
<keyword evidence="3" id="KW-1133">Transmembrane helix</keyword>
<dbReference type="Gene3D" id="1.20.1170.10">
    <property type="match status" value="1"/>
</dbReference>
<organism evidence="5 6">
    <name type="scientific">Mucilaginibacter ginkgonis</name>
    <dbReference type="NCBI Taxonomy" id="2682091"/>
    <lineage>
        <taxon>Bacteria</taxon>
        <taxon>Pseudomonadati</taxon>
        <taxon>Bacteroidota</taxon>
        <taxon>Sphingobacteriia</taxon>
        <taxon>Sphingobacteriales</taxon>
        <taxon>Sphingobacteriaceae</taxon>
        <taxon>Mucilaginibacter</taxon>
    </lineage>
</organism>
<accession>A0A6I4I3K6</accession>
<evidence type="ECO:0000256" key="4">
    <source>
        <dbReference type="SAM" id="SignalP"/>
    </source>
</evidence>
<feature type="compositionally biased region" description="Low complexity" evidence="2">
    <location>
        <begin position="63"/>
        <end position="81"/>
    </location>
</feature>
<keyword evidence="3" id="KW-0812">Transmembrane</keyword>
<feature type="coiled-coil region" evidence="1">
    <location>
        <begin position="203"/>
        <end position="251"/>
    </location>
</feature>
<feature type="region of interest" description="Disordered" evidence="2">
    <location>
        <begin position="63"/>
        <end position="84"/>
    </location>
</feature>
<dbReference type="EMBL" id="CP066775">
    <property type="protein sequence ID" value="QQL48540.1"/>
    <property type="molecule type" value="Genomic_DNA"/>
</dbReference>
<evidence type="ECO:0000256" key="3">
    <source>
        <dbReference type="SAM" id="Phobius"/>
    </source>
</evidence>
<feature type="transmembrane region" description="Helical" evidence="3">
    <location>
        <begin position="179"/>
        <end position="197"/>
    </location>
</feature>
<feature type="chain" id="PRO_5044257465" evidence="4">
    <location>
        <begin position="27"/>
        <end position="254"/>
    </location>
</feature>
<feature type="signal peptide" evidence="4">
    <location>
        <begin position="1"/>
        <end position="26"/>
    </location>
</feature>
<evidence type="ECO:0000313" key="5">
    <source>
        <dbReference type="EMBL" id="QQL48540.1"/>
    </source>
</evidence>
<protein>
    <submittedName>
        <fullName evidence="5">Uncharacterized protein</fullName>
    </submittedName>
</protein>
<evidence type="ECO:0000313" key="6">
    <source>
        <dbReference type="Proteomes" id="UP000429232"/>
    </source>
</evidence>